<evidence type="ECO:0000313" key="1">
    <source>
        <dbReference type="EnsemblMetazoa" id="RPRC015185-PA"/>
    </source>
</evidence>
<name>T1IFW6_RHOPR</name>
<dbReference type="EMBL" id="ACPB03011443">
    <property type="status" value="NOT_ANNOTATED_CDS"/>
    <property type="molecule type" value="Genomic_DNA"/>
</dbReference>
<reference evidence="1" key="1">
    <citation type="submission" date="2015-05" db="UniProtKB">
        <authorList>
            <consortium name="EnsemblMetazoa"/>
        </authorList>
    </citation>
    <scope>IDENTIFICATION</scope>
</reference>
<dbReference type="EnsemblMetazoa" id="RPRC015185-RA">
    <property type="protein sequence ID" value="RPRC015185-PA"/>
    <property type="gene ID" value="RPRC015185"/>
</dbReference>
<dbReference type="VEuPathDB" id="VectorBase:RPRC015185"/>
<dbReference type="InParanoid" id="T1IFW6"/>
<evidence type="ECO:0000313" key="2">
    <source>
        <dbReference type="Proteomes" id="UP000015103"/>
    </source>
</evidence>
<organism evidence="1 2">
    <name type="scientific">Rhodnius prolixus</name>
    <name type="common">Triatomid bug</name>
    <dbReference type="NCBI Taxonomy" id="13249"/>
    <lineage>
        <taxon>Eukaryota</taxon>
        <taxon>Metazoa</taxon>
        <taxon>Ecdysozoa</taxon>
        <taxon>Arthropoda</taxon>
        <taxon>Hexapoda</taxon>
        <taxon>Insecta</taxon>
        <taxon>Pterygota</taxon>
        <taxon>Neoptera</taxon>
        <taxon>Paraneoptera</taxon>
        <taxon>Hemiptera</taxon>
        <taxon>Heteroptera</taxon>
        <taxon>Panheteroptera</taxon>
        <taxon>Cimicomorpha</taxon>
        <taxon>Reduviidae</taxon>
        <taxon>Triatominae</taxon>
        <taxon>Rhodnius</taxon>
    </lineage>
</organism>
<dbReference type="AlphaFoldDB" id="T1IFW6"/>
<keyword evidence="2" id="KW-1185">Reference proteome</keyword>
<accession>T1IFW6</accession>
<dbReference type="HOGENOM" id="CLU_2040938_0_0_1"/>
<dbReference type="Proteomes" id="UP000015103">
    <property type="component" value="Unassembled WGS sequence"/>
</dbReference>
<proteinExistence type="predicted"/>
<sequence>MAVSNYEDEMDAVNVSKVTDPDILLFQDPIDSNISDGEFIIDANTLKRALKGEVFIADCSPETLAELGQIIENRPDQYFRVYQTSTGITFARPVEVWDPLSTCQTLSPTDHSVPLGELKLN</sequence>
<protein>
    <submittedName>
        <fullName evidence="1">Uncharacterized protein</fullName>
    </submittedName>
</protein>